<dbReference type="Proteomes" id="UP001465976">
    <property type="component" value="Unassembled WGS sequence"/>
</dbReference>
<name>A0ABR3F4T4_9AGAR</name>
<evidence type="ECO:0000259" key="2">
    <source>
        <dbReference type="Pfam" id="PF10544"/>
    </source>
</evidence>
<protein>
    <recommendedName>
        <fullName evidence="2">Bacteriophage T5 Orf172 DNA-binding domain-containing protein</fullName>
    </recommendedName>
</protein>
<proteinExistence type="predicted"/>
<accession>A0ABR3F4T4</accession>
<evidence type="ECO:0000313" key="3">
    <source>
        <dbReference type="EMBL" id="KAL0570169.1"/>
    </source>
</evidence>
<keyword evidence="4" id="KW-1185">Reference proteome</keyword>
<dbReference type="Pfam" id="PF10544">
    <property type="entry name" value="T5orf172"/>
    <property type="match status" value="1"/>
</dbReference>
<reference evidence="3 4" key="1">
    <citation type="submission" date="2024-02" db="EMBL/GenBank/DDBJ databases">
        <title>A draft genome for the cacao thread blight pathogen Marasmius crinis-equi.</title>
        <authorList>
            <person name="Cohen S.P."/>
            <person name="Baruah I.K."/>
            <person name="Amoako-Attah I."/>
            <person name="Bukari Y."/>
            <person name="Meinhardt L.W."/>
            <person name="Bailey B.A."/>
        </authorList>
    </citation>
    <scope>NUCLEOTIDE SEQUENCE [LARGE SCALE GENOMIC DNA]</scope>
    <source>
        <strain evidence="3 4">GH-76</strain>
    </source>
</reference>
<feature type="domain" description="Bacteriophage T5 Orf172 DNA-binding" evidence="2">
    <location>
        <begin position="37"/>
        <end position="131"/>
    </location>
</feature>
<feature type="compositionally biased region" description="Basic residues" evidence="1">
    <location>
        <begin position="1"/>
        <end position="12"/>
    </location>
</feature>
<evidence type="ECO:0000256" key="1">
    <source>
        <dbReference type="SAM" id="MobiDB-lite"/>
    </source>
</evidence>
<dbReference type="InterPro" id="IPR018306">
    <property type="entry name" value="Phage_T5_Orf172_DNA-bd"/>
</dbReference>
<feature type="region of interest" description="Disordered" evidence="1">
    <location>
        <begin position="1"/>
        <end position="32"/>
    </location>
</feature>
<evidence type="ECO:0000313" key="4">
    <source>
        <dbReference type="Proteomes" id="UP001465976"/>
    </source>
</evidence>
<comment type="caution">
    <text evidence="3">The sequence shown here is derived from an EMBL/GenBank/DDBJ whole genome shotgun (WGS) entry which is preliminary data.</text>
</comment>
<organism evidence="3 4">
    <name type="scientific">Marasmius crinis-equi</name>
    <dbReference type="NCBI Taxonomy" id="585013"/>
    <lineage>
        <taxon>Eukaryota</taxon>
        <taxon>Fungi</taxon>
        <taxon>Dikarya</taxon>
        <taxon>Basidiomycota</taxon>
        <taxon>Agaricomycotina</taxon>
        <taxon>Agaricomycetes</taxon>
        <taxon>Agaricomycetidae</taxon>
        <taxon>Agaricales</taxon>
        <taxon>Marasmiineae</taxon>
        <taxon>Marasmiaceae</taxon>
        <taxon>Marasmius</taxon>
    </lineage>
</organism>
<sequence>MASSTRRSRTSKPRSPTSKYWSCRRKPLSKSEEKAEVYIVEGTVRKTQARFLKVGRSKESSRRLKEHQERCKCVEWKSLGSFPVEHSHRAEGVVHANMEMKRFVKFEGVCSCNKTHRERFTHPEMDIADARKVAEGVIVKHQDV</sequence>
<dbReference type="EMBL" id="JBAHYK010000981">
    <property type="protein sequence ID" value="KAL0570169.1"/>
    <property type="molecule type" value="Genomic_DNA"/>
</dbReference>
<gene>
    <name evidence="3" type="ORF">V5O48_011801</name>
</gene>